<keyword evidence="2" id="KW-0378">Hydrolase</keyword>
<organism evidence="4 5">
    <name type="scientific">Saxibacter everestensis</name>
    <dbReference type="NCBI Taxonomy" id="2909229"/>
    <lineage>
        <taxon>Bacteria</taxon>
        <taxon>Bacillati</taxon>
        <taxon>Actinomycetota</taxon>
        <taxon>Actinomycetes</taxon>
        <taxon>Micrococcales</taxon>
        <taxon>Brevibacteriaceae</taxon>
        <taxon>Saxibacter</taxon>
    </lineage>
</organism>
<dbReference type="InterPro" id="IPR006683">
    <property type="entry name" value="Thioestr_dom"/>
</dbReference>
<reference evidence="4 5" key="1">
    <citation type="submission" date="2023-05" db="EMBL/GenBank/DDBJ databases">
        <title>Lithophilousrod everest ZFBP1038 complete genpme.</title>
        <authorList>
            <person name="Tian M."/>
        </authorList>
    </citation>
    <scope>NUCLEOTIDE SEQUENCE [LARGE SCALE GENOMIC DNA]</scope>
    <source>
        <strain evidence="4 5">ZFBP1038</strain>
    </source>
</reference>
<dbReference type="PANTHER" id="PTHR43240">
    <property type="entry name" value="1,4-DIHYDROXY-2-NAPHTHOYL-COA THIOESTERASE 1"/>
    <property type="match status" value="1"/>
</dbReference>
<evidence type="ECO:0000259" key="3">
    <source>
        <dbReference type="Pfam" id="PF03061"/>
    </source>
</evidence>
<evidence type="ECO:0000256" key="1">
    <source>
        <dbReference type="ARBA" id="ARBA00008324"/>
    </source>
</evidence>
<dbReference type="PANTHER" id="PTHR43240:SF5">
    <property type="entry name" value="1,4-DIHYDROXY-2-NAPHTHOYL-COA THIOESTERASE 1"/>
    <property type="match status" value="1"/>
</dbReference>
<dbReference type="Gene3D" id="3.10.129.10">
    <property type="entry name" value="Hotdog Thioesterase"/>
    <property type="match status" value="1"/>
</dbReference>
<proteinExistence type="inferred from homology"/>
<dbReference type="InterPro" id="IPR003736">
    <property type="entry name" value="PAAI_dom"/>
</dbReference>
<comment type="similarity">
    <text evidence="1">Belongs to the thioesterase PaaI family.</text>
</comment>
<name>A0ABY8R0Q5_9MICO</name>
<accession>A0ABY8R0Q5</accession>
<dbReference type="Proteomes" id="UP001209083">
    <property type="component" value="Chromosome"/>
</dbReference>
<sequence length="131" mass="13778">MAGHAEGTLVERMGIRFTEASRTRVVATMPVEGNTQPYGLLHGGAHLVLAETLGSMSAAYLAGPDHIVVGIEIGATHVRGVRSGLVTGTAEAIHVGRTLISHEIKMTDEEGKLLSTVRMTNLVRTKPPAAT</sequence>
<dbReference type="EMBL" id="CP090958">
    <property type="protein sequence ID" value="WGW14049.1"/>
    <property type="molecule type" value="Genomic_DNA"/>
</dbReference>
<dbReference type="SUPFAM" id="SSF54637">
    <property type="entry name" value="Thioesterase/thiol ester dehydrase-isomerase"/>
    <property type="match status" value="1"/>
</dbReference>
<dbReference type="NCBIfam" id="TIGR00369">
    <property type="entry name" value="unchar_dom_1"/>
    <property type="match status" value="1"/>
</dbReference>
<dbReference type="Pfam" id="PF03061">
    <property type="entry name" value="4HBT"/>
    <property type="match status" value="1"/>
</dbReference>
<dbReference type="CDD" id="cd03443">
    <property type="entry name" value="PaaI_thioesterase"/>
    <property type="match status" value="1"/>
</dbReference>
<protein>
    <submittedName>
        <fullName evidence="4">Hotdog fold thioesterase</fullName>
    </submittedName>
</protein>
<keyword evidence="5" id="KW-1185">Reference proteome</keyword>
<dbReference type="InterPro" id="IPR029069">
    <property type="entry name" value="HotDog_dom_sf"/>
</dbReference>
<feature type="domain" description="Thioesterase" evidence="3">
    <location>
        <begin position="38"/>
        <end position="113"/>
    </location>
</feature>
<dbReference type="RefSeq" id="WP_349640865.1">
    <property type="nucleotide sequence ID" value="NZ_CP090958.1"/>
</dbReference>
<gene>
    <name evidence="4" type="ORF">LWF01_08460</name>
</gene>
<evidence type="ECO:0000313" key="5">
    <source>
        <dbReference type="Proteomes" id="UP001209083"/>
    </source>
</evidence>
<evidence type="ECO:0000256" key="2">
    <source>
        <dbReference type="ARBA" id="ARBA00022801"/>
    </source>
</evidence>
<evidence type="ECO:0000313" key="4">
    <source>
        <dbReference type="EMBL" id="WGW14049.1"/>
    </source>
</evidence>